<dbReference type="EMBL" id="QGTJ01000001">
    <property type="protein sequence ID" value="PWV65663.1"/>
    <property type="molecule type" value="Genomic_DNA"/>
</dbReference>
<evidence type="ECO:0000259" key="1">
    <source>
        <dbReference type="Pfam" id="PF13454"/>
    </source>
</evidence>
<dbReference type="PANTHER" id="PTHR40254">
    <property type="entry name" value="BLR0577 PROTEIN"/>
    <property type="match status" value="1"/>
</dbReference>
<keyword evidence="3" id="KW-1185">Reference proteome</keyword>
<accession>A0A317N086</accession>
<dbReference type="AlphaFoldDB" id="A0A317N086"/>
<dbReference type="Gene3D" id="3.50.50.60">
    <property type="entry name" value="FAD/NAD(P)-binding domain"/>
    <property type="match status" value="1"/>
</dbReference>
<dbReference type="RefSeq" id="WP_110016662.1">
    <property type="nucleotide sequence ID" value="NZ_QGTJ01000001.1"/>
</dbReference>
<dbReference type="PANTHER" id="PTHR40254:SF1">
    <property type="entry name" value="BLR0577 PROTEIN"/>
    <property type="match status" value="1"/>
</dbReference>
<evidence type="ECO:0000313" key="3">
    <source>
        <dbReference type="Proteomes" id="UP000246569"/>
    </source>
</evidence>
<dbReference type="InterPro" id="IPR038732">
    <property type="entry name" value="HpyO/CreE_NAD-binding"/>
</dbReference>
<dbReference type="SUPFAM" id="SSF51905">
    <property type="entry name" value="FAD/NAD(P)-binding domain"/>
    <property type="match status" value="2"/>
</dbReference>
<feature type="domain" description="FAD-dependent urate hydroxylase HpyO/Asp monooxygenase CreE-like FAD/NAD(P)-binding" evidence="1">
    <location>
        <begin position="7"/>
        <end position="160"/>
    </location>
</feature>
<dbReference type="OrthoDB" id="101972at2"/>
<comment type="caution">
    <text evidence="2">The sequence shown here is derived from an EMBL/GenBank/DDBJ whole genome shotgun (WGS) entry which is preliminary data.</text>
</comment>
<proteinExistence type="predicted"/>
<organism evidence="2 3">
    <name type="scientific">Plasticicumulans acidivorans</name>
    <dbReference type="NCBI Taxonomy" id="886464"/>
    <lineage>
        <taxon>Bacteria</taxon>
        <taxon>Pseudomonadati</taxon>
        <taxon>Pseudomonadota</taxon>
        <taxon>Gammaproteobacteria</taxon>
        <taxon>Candidatus Competibacteraceae</taxon>
        <taxon>Plasticicumulans</taxon>
    </lineage>
</organism>
<name>A0A317N086_9GAMM</name>
<dbReference type="InterPro" id="IPR036188">
    <property type="entry name" value="FAD/NAD-bd_sf"/>
</dbReference>
<dbReference type="InterPro" id="IPR052189">
    <property type="entry name" value="L-asp_N-monooxygenase_NS-form"/>
</dbReference>
<evidence type="ECO:0000313" key="2">
    <source>
        <dbReference type="EMBL" id="PWV65663.1"/>
    </source>
</evidence>
<gene>
    <name evidence="2" type="ORF">C7443_101147</name>
</gene>
<sequence>MSVPVIAIVGAGFSGTLLAVHLLRESRNPLRIVLIERSGRFGRGLAYATANDSHLLNVRAANMSALPEQPAHFRDWLRRREAQDYSGTSADDFAFVPRCTYGRYLEELLQESIAGAAPGVRCEQIATQATGVAREHGRWRLMLAGQRPLVADQVVLCLGNFPPALPCTRMPAGLVPPHYIANPWDTVSLAQVPHSASVLIVGTGLTMVDVLLSLLDQGHSGPITALSRRGLYPQRHAAVAQAWPTLGEQEHVHRLRPLLRQVREASQAAADVGGWRAVIDGLRPHTQRLWRELPETERRRFLRHLRPYWETHRHRLAPEVAERFEAALAAGQLVLRAGRLHAVERLDDGRLRAHFNMRGSGEAGRLDADCLINCTGPQCDFTRIAQPLVRALLADGLVHADALHLGLAVNDFGQLLGTDGQPQNGLYAVGPLARGNAWELTAVPELRLAAAALGRRLAHTVSGAHGG</sequence>
<protein>
    <submittedName>
        <fullName evidence="2">Putative NAD(P)/FAD-binding protein YdhS</fullName>
    </submittedName>
</protein>
<dbReference type="Pfam" id="PF13454">
    <property type="entry name" value="NAD_binding_9"/>
    <property type="match status" value="1"/>
</dbReference>
<dbReference type="Proteomes" id="UP000246569">
    <property type="component" value="Unassembled WGS sequence"/>
</dbReference>
<reference evidence="2 3" key="1">
    <citation type="submission" date="2018-05" db="EMBL/GenBank/DDBJ databases">
        <title>Genomic Encyclopedia of Type Strains, Phase IV (KMG-IV): sequencing the most valuable type-strain genomes for metagenomic binning, comparative biology and taxonomic classification.</title>
        <authorList>
            <person name="Goeker M."/>
        </authorList>
    </citation>
    <scope>NUCLEOTIDE SEQUENCE [LARGE SCALE GENOMIC DNA]</scope>
    <source>
        <strain evidence="2 3">DSM 23606</strain>
    </source>
</reference>